<comment type="subcellular location">
    <subcellularLocation>
        <location evidence="1">Secreted</location>
    </subcellularLocation>
</comment>
<dbReference type="InterPro" id="IPR051748">
    <property type="entry name" value="TNF_Ligand_Superfamily"/>
</dbReference>
<gene>
    <name evidence="7" type="ORF">XELAEV_18019338mg</name>
</gene>
<keyword evidence="4" id="KW-1015">Disulfide bond</keyword>
<evidence type="ECO:0000256" key="4">
    <source>
        <dbReference type="ARBA" id="ARBA00023157"/>
    </source>
</evidence>
<evidence type="ECO:0000313" key="7">
    <source>
        <dbReference type="EMBL" id="OCT90721.1"/>
    </source>
</evidence>
<dbReference type="GO" id="GO:0005125">
    <property type="term" value="F:cytokine activity"/>
    <property type="evidence" value="ECO:0007669"/>
    <property type="project" value="UniProtKB-KW"/>
</dbReference>
<evidence type="ECO:0000256" key="1">
    <source>
        <dbReference type="ARBA" id="ARBA00004613"/>
    </source>
</evidence>
<protein>
    <submittedName>
        <fullName evidence="7">Uncharacterized protein</fullName>
    </submittedName>
</protein>
<name>A0A974HUQ9_XENLA</name>
<keyword evidence="5" id="KW-0325">Glycoprotein</keyword>
<keyword evidence="2" id="KW-0202">Cytokine</keyword>
<dbReference type="Proteomes" id="UP000694892">
    <property type="component" value="Chromosome 3L"/>
</dbReference>
<sequence length="162" mass="18884">MTHWRKKGSGRRTLLLLVLLALVLGGTALCLASVNLLLTTTGWGKTLRQGQVLLHQDLPYQQLDTETQIYYQNVWEKQQYLYQKLREKSRPRRAAKDKKKRKPPLYAAHYEEEKLNAAVQESKDATFKICESILRQNFLLEMEQPKSTSEAEKEKIQCHINQ</sequence>
<proteinExistence type="predicted"/>
<keyword evidence="3" id="KW-0964">Secreted</keyword>
<evidence type="ECO:0000256" key="3">
    <source>
        <dbReference type="ARBA" id="ARBA00022525"/>
    </source>
</evidence>
<feature type="compositionally biased region" description="Basic residues" evidence="6">
    <location>
        <begin position="87"/>
        <end position="103"/>
    </location>
</feature>
<dbReference type="PANTHER" id="PTHR15151:SF20">
    <property type="entry name" value="TUMOR NECROSIS FACTOR LIGAND SUPERFAMILY MEMBER 12"/>
    <property type="match status" value="1"/>
</dbReference>
<dbReference type="PANTHER" id="PTHR15151">
    <property type="entry name" value="PROTEIN EIGER"/>
    <property type="match status" value="1"/>
</dbReference>
<evidence type="ECO:0000256" key="2">
    <source>
        <dbReference type="ARBA" id="ARBA00022514"/>
    </source>
</evidence>
<organism evidence="7 8">
    <name type="scientific">Xenopus laevis</name>
    <name type="common">African clawed frog</name>
    <dbReference type="NCBI Taxonomy" id="8355"/>
    <lineage>
        <taxon>Eukaryota</taxon>
        <taxon>Metazoa</taxon>
        <taxon>Chordata</taxon>
        <taxon>Craniata</taxon>
        <taxon>Vertebrata</taxon>
        <taxon>Euteleostomi</taxon>
        <taxon>Amphibia</taxon>
        <taxon>Batrachia</taxon>
        <taxon>Anura</taxon>
        <taxon>Pipoidea</taxon>
        <taxon>Pipidae</taxon>
        <taxon>Xenopodinae</taxon>
        <taxon>Xenopus</taxon>
        <taxon>Xenopus</taxon>
    </lineage>
</organism>
<accession>A0A974HUQ9</accession>
<feature type="region of interest" description="Disordered" evidence="6">
    <location>
        <begin position="87"/>
        <end position="106"/>
    </location>
</feature>
<evidence type="ECO:0000256" key="5">
    <source>
        <dbReference type="ARBA" id="ARBA00023180"/>
    </source>
</evidence>
<dbReference type="AlphaFoldDB" id="A0A974HUQ9"/>
<evidence type="ECO:0000256" key="6">
    <source>
        <dbReference type="SAM" id="MobiDB-lite"/>
    </source>
</evidence>
<dbReference type="EMBL" id="CM004470">
    <property type="protein sequence ID" value="OCT90721.1"/>
    <property type="molecule type" value="Genomic_DNA"/>
</dbReference>
<dbReference type="GO" id="GO:0005615">
    <property type="term" value="C:extracellular space"/>
    <property type="evidence" value="ECO:0007669"/>
    <property type="project" value="UniProtKB-KW"/>
</dbReference>
<reference evidence="8" key="1">
    <citation type="journal article" date="2016" name="Nature">
        <title>Genome evolution in the allotetraploid frog Xenopus laevis.</title>
        <authorList>
            <person name="Session A.M."/>
            <person name="Uno Y."/>
            <person name="Kwon T."/>
            <person name="Chapman J.A."/>
            <person name="Toyoda A."/>
            <person name="Takahashi S."/>
            <person name="Fukui A."/>
            <person name="Hikosaka A."/>
            <person name="Suzuki A."/>
            <person name="Kondo M."/>
            <person name="van Heeringen S.J."/>
            <person name="Quigley I."/>
            <person name="Heinz S."/>
            <person name="Ogino H."/>
            <person name="Ochi H."/>
            <person name="Hellsten U."/>
            <person name="Lyons J.B."/>
            <person name="Simakov O."/>
            <person name="Putnam N."/>
            <person name="Stites J."/>
            <person name="Kuroki Y."/>
            <person name="Tanaka T."/>
            <person name="Michiue T."/>
            <person name="Watanabe M."/>
            <person name="Bogdanovic O."/>
            <person name="Lister R."/>
            <person name="Georgiou G."/>
            <person name="Paranjpe S.S."/>
            <person name="van Kruijsbergen I."/>
            <person name="Shu S."/>
            <person name="Carlson J."/>
            <person name="Kinoshita T."/>
            <person name="Ohta Y."/>
            <person name="Mawaribuchi S."/>
            <person name="Jenkins J."/>
            <person name="Grimwood J."/>
            <person name="Schmutz J."/>
            <person name="Mitros T."/>
            <person name="Mozaffari S.V."/>
            <person name="Suzuki Y."/>
            <person name="Haramoto Y."/>
            <person name="Yamamoto T.S."/>
            <person name="Takagi C."/>
            <person name="Heald R."/>
            <person name="Miller K."/>
            <person name="Haudenschild C."/>
            <person name="Kitzman J."/>
            <person name="Nakayama T."/>
            <person name="Izutsu Y."/>
            <person name="Robert J."/>
            <person name="Fortriede J."/>
            <person name="Burns K."/>
            <person name="Lotay V."/>
            <person name="Karimi K."/>
            <person name="Yasuoka Y."/>
            <person name="Dichmann D.S."/>
            <person name="Flajnik M.F."/>
            <person name="Houston D.W."/>
            <person name="Shendure J."/>
            <person name="DuPasquier L."/>
            <person name="Vize P.D."/>
            <person name="Zorn A.M."/>
            <person name="Ito M."/>
            <person name="Marcotte E.M."/>
            <person name="Wallingford J.B."/>
            <person name="Ito Y."/>
            <person name="Asashima M."/>
            <person name="Ueno N."/>
            <person name="Matsuda Y."/>
            <person name="Veenstra G.J."/>
            <person name="Fujiyama A."/>
            <person name="Harland R.M."/>
            <person name="Taira M."/>
            <person name="Rokhsar D.S."/>
        </authorList>
    </citation>
    <scope>NUCLEOTIDE SEQUENCE [LARGE SCALE GENOMIC DNA]</scope>
    <source>
        <strain evidence="8">J</strain>
    </source>
</reference>
<evidence type="ECO:0000313" key="8">
    <source>
        <dbReference type="Proteomes" id="UP000694892"/>
    </source>
</evidence>